<dbReference type="RefSeq" id="WP_266477976.1">
    <property type="nucleotide sequence ID" value="NZ_CP109208.1"/>
</dbReference>
<evidence type="ECO:0000313" key="2">
    <source>
        <dbReference type="EMBL" id="WUU58380.1"/>
    </source>
</evidence>
<evidence type="ECO:0000256" key="1">
    <source>
        <dbReference type="SAM" id="MobiDB-lite"/>
    </source>
</evidence>
<gene>
    <name evidence="2" type="ORF">OIE82_34960</name>
</gene>
<dbReference type="EMBL" id="CP109208">
    <property type="protein sequence ID" value="WUU58380.1"/>
    <property type="molecule type" value="Genomic_DNA"/>
</dbReference>
<feature type="compositionally biased region" description="Polar residues" evidence="1">
    <location>
        <begin position="1"/>
        <end position="11"/>
    </location>
</feature>
<feature type="region of interest" description="Disordered" evidence="1">
    <location>
        <begin position="115"/>
        <end position="137"/>
    </location>
</feature>
<keyword evidence="2" id="KW-0614">Plasmid</keyword>
<reference evidence="2" key="1">
    <citation type="submission" date="2022-10" db="EMBL/GenBank/DDBJ databases">
        <title>The complete genomes of actinobacterial strains from the NBC collection.</title>
        <authorList>
            <person name="Joergensen T.S."/>
            <person name="Alvarez Arevalo M."/>
            <person name="Sterndorff E.B."/>
            <person name="Faurdal D."/>
            <person name="Vuksanovic O."/>
            <person name="Mourched A.-S."/>
            <person name="Charusanti P."/>
            <person name="Shaw S."/>
            <person name="Blin K."/>
            <person name="Weber T."/>
        </authorList>
    </citation>
    <scope>NUCLEOTIDE SEQUENCE [LARGE SCALE GENOMIC DNA]</scope>
    <source>
        <strain evidence="2">NBC 01686</strain>
        <plasmid evidence="2">unnamed1</plasmid>
    </source>
</reference>
<proteinExistence type="predicted"/>
<geneLocation type="plasmid" evidence="2">
    <name>unnamed1</name>
</geneLocation>
<accession>A0ABZ1YJN9</accession>
<sequence>MDISELTSAATETLADREPTGKAVTSVTVETTRDGSGWISYDDTALVTYHDGETRRLNIRDTALSRALERHADDEAELGSVPRVVIPIPAREVSADNTVRCEEHAGAHLETVACRGPHNAHPEGAQPQVGHPSRLTD</sequence>
<name>A0ABZ1YJN9_9ACTN</name>
<protein>
    <submittedName>
        <fullName evidence="2">Uncharacterized protein</fullName>
    </submittedName>
</protein>
<organism evidence="2">
    <name type="scientific">Streptomyces althioticus</name>
    <dbReference type="NCBI Taxonomy" id="83380"/>
    <lineage>
        <taxon>Bacteria</taxon>
        <taxon>Bacillati</taxon>
        <taxon>Actinomycetota</taxon>
        <taxon>Actinomycetes</taxon>
        <taxon>Kitasatosporales</taxon>
        <taxon>Streptomycetaceae</taxon>
        <taxon>Streptomyces</taxon>
        <taxon>Streptomyces althioticus group</taxon>
    </lineage>
</organism>
<feature type="region of interest" description="Disordered" evidence="1">
    <location>
        <begin position="1"/>
        <end position="23"/>
    </location>
</feature>